<dbReference type="Gene3D" id="1.10.260.40">
    <property type="entry name" value="lambda repressor-like DNA-binding domains"/>
    <property type="match status" value="1"/>
</dbReference>
<dbReference type="AlphaFoldDB" id="A0A330M483"/>
<dbReference type="OrthoDB" id="5772764at2"/>
<evidence type="ECO:0000256" key="1">
    <source>
        <dbReference type="ARBA" id="ARBA00023125"/>
    </source>
</evidence>
<dbReference type="PANTHER" id="PTHR46558:SF4">
    <property type="entry name" value="DNA-BIDING PHAGE PROTEIN"/>
    <property type="match status" value="1"/>
</dbReference>
<gene>
    <name evidence="3" type="ORF">SHEWBE_2965</name>
</gene>
<dbReference type="InterPro" id="IPR010982">
    <property type="entry name" value="Lambda_DNA-bd_dom_sf"/>
</dbReference>
<dbReference type="SMART" id="SM00530">
    <property type="entry name" value="HTH_XRE"/>
    <property type="match status" value="1"/>
</dbReference>
<evidence type="ECO:0000259" key="2">
    <source>
        <dbReference type="PROSITE" id="PS50943"/>
    </source>
</evidence>
<dbReference type="GO" id="GO:0003677">
    <property type="term" value="F:DNA binding"/>
    <property type="evidence" value="ECO:0007669"/>
    <property type="project" value="UniProtKB-KW"/>
</dbReference>
<evidence type="ECO:0000313" key="4">
    <source>
        <dbReference type="Proteomes" id="UP000250123"/>
    </source>
</evidence>
<dbReference type="InterPro" id="IPR001387">
    <property type="entry name" value="Cro/C1-type_HTH"/>
</dbReference>
<dbReference type="EMBL" id="LS483452">
    <property type="protein sequence ID" value="SQH76928.1"/>
    <property type="molecule type" value="Genomic_DNA"/>
</dbReference>
<proteinExistence type="predicted"/>
<reference evidence="4" key="1">
    <citation type="submission" date="2018-06" db="EMBL/GenBank/DDBJ databases">
        <authorList>
            <person name="Cea G.-C."/>
            <person name="William W."/>
        </authorList>
    </citation>
    <scope>NUCLEOTIDE SEQUENCE [LARGE SCALE GENOMIC DNA]</scope>
    <source>
        <strain evidence="4">DB21MT-2</strain>
    </source>
</reference>
<accession>A0A330M483</accession>
<evidence type="ECO:0000313" key="3">
    <source>
        <dbReference type="EMBL" id="SQH76928.1"/>
    </source>
</evidence>
<organism evidence="3 4">
    <name type="scientific">Shewanella benthica</name>
    <dbReference type="NCBI Taxonomy" id="43661"/>
    <lineage>
        <taxon>Bacteria</taxon>
        <taxon>Pseudomonadati</taxon>
        <taxon>Pseudomonadota</taxon>
        <taxon>Gammaproteobacteria</taxon>
        <taxon>Alteromonadales</taxon>
        <taxon>Shewanellaceae</taxon>
        <taxon>Shewanella</taxon>
    </lineage>
</organism>
<dbReference type="PANTHER" id="PTHR46558">
    <property type="entry name" value="TRACRIPTIONAL REGULATORY PROTEIN-RELATED-RELATED"/>
    <property type="match status" value="1"/>
</dbReference>
<dbReference type="PROSITE" id="PS50943">
    <property type="entry name" value="HTH_CROC1"/>
    <property type="match status" value="1"/>
</dbReference>
<dbReference type="SUPFAM" id="SSF47413">
    <property type="entry name" value="lambda repressor-like DNA-binding domains"/>
    <property type="match status" value="1"/>
</dbReference>
<dbReference type="RefSeq" id="WP_112352977.1">
    <property type="nucleotide sequence ID" value="NZ_LS483452.1"/>
</dbReference>
<protein>
    <recommendedName>
        <fullName evidence="2">HTH cro/C1-type domain-containing protein</fullName>
    </recommendedName>
</protein>
<sequence>MINKALKVIRQFHKLKQVELAEKLNISKSYLSEIESGKKHISMDLLGKYSTTFDIPVSSLVFFSESLDKEGQIPEKFKRVLANKIITIMEWLTDKDESTKAKV</sequence>
<keyword evidence="1" id="KW-0238">DNA-binding</keyword>
<feature type="domain" description="HTH cro/C1-type" evidence="2">
    <location>
        <begin position="6"/>
        <end position="60"/>
    </location>
</feature>
<name>A0A330M483_9GAMM</name>
<dbReference type="KEGG" id="sbk:SHEWBE_2965"/>
<dbReference type="Pfam" id="PF01381">
    <property type="entry name" value="HTH_3"/>
    <property type="match status" value="1"/>
</dbReference>
<dbReference type="CDD" id="cd00093">
    <property type="entry name" value="HTH_XRE"/>
    <property type="match status" value="1"/>
</dbReference>
<dbReference type="Proteomes" id="UP000250123">
    <property type="component" value="Chromosome SHEWBE"/>
</dbReference>